<dbReference type="HOGENOM" id="CLU_3288393_0_0_0"/>
<dbReference type="EMBL" id="CP002193">
    <property type="protein sequence ID" value="AFD27473.1"/>
    <property type="molecule type" value="Genomic_DNA"/>
</dbReference>
<dbReference type="Gene3D" id="3.40.50.10890">
    <property type="match status" value="1"/>
</dbReference>
<dbReference type="Proteomes" id="UP000007575">
    <property type="component" value="Plasmid P2"/>
</dbReference>
<dbReference type="AlphaFoldDB" id="H8H1S6"/>
<gene>
    <name evidence="1" type="ordered locus">DGo_PB0204</name>
</gene>
<name>H8H1S6_DEIGI</name>
<reference evidence="1 2" key="1">
    <citation type="journal article" date="2012" name="PLoS ONE">
        <title>Genome sequence and transcriptome analysis of the radioresistant bacterium Deinococcus gobiensis: insights into the extreme environmental adaptations.</title>
        <authorList>
            <person name="Yuan M."/>
            <person name="Chen M."/>
            <person name="Zhang W."/>
            <person name="Lu W."/>
            <person name="Wang J."/>
            <person name="Yang M."/>
            <person name="Zhao P."/>
            <person name="Tang R."/>
            <person name="Li X."/>
            <person name="Hao Y."/>
            <person name="Zhou Z."/>
            <person name="Zhan Y."/>
            <person name="Yu H."/>
            <person name="Teng C."/>
            <person name="Yan Y."/>
            <person name="Ping S."/>
            <person name="Wang Y."/>
            <person name="Lin M."/>
        </authorList>
    </citation>
    <scope>NUCLEOTIDE SEQUENCE [LARGE SCALE GENOMIC DNA]</scope>
    <source>
        <strain evidence="2">DSM 21396 / JCM 16679 / CGMCC 1.7299 / I-0</strain>
        <plasmid evidence="1">P2</plasmid>
    </source>
</reference>
<keyword evidence="1" id="KW-0614">Plasmid</keyword>
<evidence type="ECO:0000313" key="1">
    <source>
        <dbReference type="EMBL" id="AFD27473.1"/>
    </source>
</evidence>
<keyword evidence="2" id="KW-1185">Reference proteome</keyword>
<organism evidence="1 2">
    <name type="scientific">Deinococcus gobiensis (strain DSM 21396 / JCM 16679 / CGMCC 1.7299 / I-0)</name>
    <dbReference type="NCBI Taxonomy" id="745776"/>
    <lineage>
        <taxon>Bacteria</taxon>
        <taxon>Thermotogati</taxon>
        <taxon>Deinococcota</taxon>
        <taxon>Deinococci</taxon>
        <taxon>Deinococcales</taxon>
        <taxon>Deinococcaceae</taxon>
        <taxon>Deinococcus</taxon>
    </lineage>
</organism>
<protein>
    <submittedName>
        <fullName evidence="1">Uncharacterized protein</fullName>
    </submittedName>
</protein>
<proteinExistence type="predicted"/>
<evidence type="ECO:0000313" key="2">
    <source>
        <dbReference type="Proteomes" id="UP000007575"/>
    </source>
</evidence>
<dbReference type="RefSeq" id="WP_014686569.1">
    <property type="nucleotide sequence ID" value="NC_017791.1"/>
</dbReference>
<sequence>MLHAGASSIYARAWLPEAENALFVVGYQDAELLGHRLLEL</sequence>
<geneLocation type="plasmid" evidence="1 2">
    <name>P2</name>
</geneLocation>
<accession>H8H1S6</accession>
<dbReference type="KEGG" id="dgo:DGo_PB0204"/>